<dbReference type="Proteomes" id="UP000541558">
    <property type="component" value="Unassembled WGS sequence"/>
</dbReference>
<evidence type="ECO:0000256" key="8">
    <source>
        <dbReference type="SAM" id="MobiDB-lite"/>
    </source>
</evidence>
<dbReference type="PROSITE" id="PS50082">
    <property type="entry name" value="WD_REPEATS_2"/>
    <property type="match status" value="2"/>
</dbReference>
<dbReference type="OrthoDB" id="10251381at2759"/>
<comment type="subunit">
    <text evidence="6">Component of the NOP7 complex, composed of ERB1, NOP7 and YTM1. Within the NOP7 complex ERB1 appears to interact directly with NOP7 and YTM1. The NOP7 complex also associates with the 66S pre-ribosome.</text>
</comment>
<comment type="similarity">
    <text evidence="6">Belongs to the WD repeat WDR12/YTM1 family.</text>
</comment>
<proteinExistence type="inferred from homology"/>
<name>A0A8H5BC13_9AGAR</name>
<dbReference type="InterPro" id="IPR001680">
    <property type="entry name" value="WD40_rpt"/>
</dbReference>
<comment type="function">
    <text evidence="6">Component of the NOP7 complex, which is required for maturation of the 25S and 5.8S ribosomal RNAs and formation of the 60S ribosome.</text>
</comment>
<dbReference type="PANTHER" id="PTHR19855">
    <property type="entry name" value="WD40 REPEAT PROTEIN 12, 37"/>
    <property type="match status" value="1"/>
</dbReference>
<dbReference type="InterPro" id="IPR012972">
    <property type="entry name" value="NLE"/>
</dbReference>
<evidence type="ECO:0000313" key="10">
    <source>
        <dbReference type="EMBL" id="KAF5320460.1"/>
    </source>
</evidence>
<dbReference type="SUPFAM" id="SSF50978">
    <property type="entry name" value="WD40 repeat-like"/>
    <property type="match status" value="1"/>
</dbReference>
<evidence type="ECO:0000256" key="5">
    <source>
        <dbReference type="ARBA" id="ARBA00023242"/>
    </source>
</evidence>
<dbReference type="InterPro" id="IPR036322">
    <property type="entry name" value="WD40_repeat_dom_sf"/>
</dbReference>
<evidence type="ECO:0000256" key="3">
    <source>
        <dbReference type="ARBA" id="ARBA00022574"/>
    </source>
</evidence>
<dbReference type="GO" id="GO:0030687">
    <property type="term" value="C:preribosome, large subunit precursor"/>
    <property type="evidence" value="ECO:0007669"/>
    <property type="project" value="UniProtKB-UniRule"/>
</dbReference>
<dbReference type="EMBL" id="JAACJK010000169">
    <property type="protein sequence ID" value="KAF5320460.1"/>
    <property type="molecule type" value="Genomic_DNA"/>
</dbReference>
<dbReference type="AlphaFoldDB" id="A0A8H5BC13"/>
<evidence type="ECO:0000256" key="6">
    <source>
        <dbReference type="HAMAP-Rule" id="MF_03029"/>
    </source>
</evidence>
<comment type="caution">
    <text evidence="10">The sequence shown here is derived from an EMBL/GenBank/DDBJ whole genome shotgun (WGS) entry which is preliminary data.</text>
</comment>
<feature type="repeat" description="WD" evidence="7">
    <location>
        <begin position="268"/>
        <end position="308"/>
    </location>
</feature>
<dbReference type="InterPro" id="IPR015943">
    <property type="entry name" value="WD40/YVTN_repeat-like_dom_sf"/>
</dbReference>
<comment type="subcellular location">
    <subcellularLocation>
        <location evidence="6">Nucleus</location>
        <location evidence="6">Nucleolus</location>
    </subcellularLocation>
    <subcellularLocation>
        <location evidence="6">Nucleus</location>
        <location evidence="6">Nucleoplasm</location>
    </subcellularLocation>
</comment>
<gene>
    <name evidence="6" type="primary">YTM1</name>
    <name evidence="10" type="ORF">D9611_010791</name>
</gene>
<dbReference type="PRINTS" id="PR00320">
    <property type="entry name" value="GPROTEINBRPT"/>
</dbReference>
<dbReference type="PROSITE" id="PS50294">
    <property type="entry name" value="WD_REPEATS_REGION"/>
    <property type="match status" value="1"/>
</dbReference>
<dbReference type="InterPro" id="IPR028599">
    <property type="entry name" value="WDR12/Ytm1"/>
</dbReference>
<feature type="domain" description="NLE" evidence="9">
    <location>
        <begin position="11"/>
        <end position="69"/>
    </location>
</feature>
<dbReference type="PANTHER" id="PTHR19855:SF11">
    <property type="entry name" value="RIBOSOME BIOGENESIS PROTEIN WDR12"/>
    <property type="match status" value="1"/>
</dbReference>
<evidence type="ECO:0000256" key="4">
    <source>
        <dbReference type="ARBA" id="ARBA00022737"/>
    </source>
</evidence>
<evidence type="ECO:0000256" key="2">
    <source>
        <dbReference type="ARBA" id="ARBA00022552"/>
    </source>
</evidence>
<feature type="region of interest" description="Disordered" evidence="8">
    <location>
        <begin position="234"/>
        <end position="266"/>
    </location>
</feature>
<keyword evidence="2 6" id="KW-0698">rRNA processing</keyword>
<feature type="repeat" description="WD" evidence="7">
    <location>
        <begin position="364"/>
        <end position="396"/>
    </location>
</feature>
<dbReference type="GO" id="GO:0005730">
    <property type="term" value="C:nucleolus"/>
    <property type="evidence" value="ECO:0007669"/>
    <property type="project" value="UniProtKB-SubCell"/>
</dbReference>
<dbReference type="GO" id="GO:0043021">
    <property type="term" value="F:ribonucleoprotein complex binding"/>
    <property type="evidence" value="ECO:0007669"/>
    <property type="project" value="UniProtKB-UniRule"/>
</dbReference>
<dbReference type="Gene3D" id="2.130.10.10">
    <property type="entry name" value="YVTN repeat-like/Quinoprotein amine dehydrogenase"/>
    <property type="match status" value="1"/>
</dbReference>
<organism evidence="10 11">
    <name type="scientific">Ephemerocybe angulata</name>
    <dbReference type="NCBI Taxonomy" id="980116"/>
    <lineage>
        <taxon>Eukaryota</taxon>
        <taxon>Fungi</taxon>
        <taxon>Dikarya</taxon>
        <taxon>Basidiomycota</taxon>
        <taxon>Agaricomycotina</taxon>
        <taxon>Agaricomycetes</taxon>
        <taxon>Agaricomycetidae</taxon>
        <taxon>Agaricales</taxon>
        <taxon>Agaricineae</taxon>
        <taxon>Psathyrellaceae</taxon>
        <taxon>Ephemerocybe</taxon>
    </lineage>
</organism>
<dbReference type="Pfam" id="PF00400">
    <property type="entry name" value="WD40"/>
    <property type="match status" value="3"/>
</dbReference>
<dbReference type="InterPro" id="IPR020472">
    <property type="entry name" value="WD40_PAC1"/>
</dbReference>
<keyword evidence="11" id="KW-1185">Reference proteome</keyword>
<dbReference type="HAMAP" id="MF_03029">
    <property type="entry name" value="WDR12"/>
    <property type="match status" value="1"/>
</dbReference>
<keyword evidence="1 6" id="KW-0690">Ribosome biogenesis</keyword>
<evidence type="ECO:0000313" key="11">
    <source>
        <dbReference type="Proteomes" id="UP000541558"/>
    </source>
</evidence>
<dbReference type="SMART" id="SM00320">
    <property type="entry name" value="WD40"/>
    <property type="match status" value="7"/>
</dbReference>
<dbReference type="Pfam" id="PF08154">
    <property type="entry name" value="NLE"/>
    <property type="match status" value="1"/>
</dbReference>
<sequence length="451" mass="48717">MNNETTTNQPVSFTTQTQYPLPSQKFMIPTTWRRYHLSQLVNKALGLEKSIPFDFLVRGEILRSTLSEWCAEHGVGEEETLEIEYIESVLPPQKMSEFPHESWVSSVSCGLSSHFLTGAYDGYLRAFDLSQNVILNAPLHTAPITSFAILPSENTTDMDGNTTYTVVTASHDLTAQISEITLPAIGSASSSKVLASLHLHTAPVSSIAARGTQLLTSSWDGLIGLWDTSIPASDEVPEPESVGAERKKRRKIQKDEAKPKRKAPVSVLKSHMGRVSKVSWTSASTAASCGFDSTVRLWDVENSLCTRTISASEKPFLDFAITPNGQSALAVSTDRSMTMYDLRITDLSAATASFMHPATPSCVAVSQDPASHQVVTGAYDGVVRVWDVRSTKAAVAVFKAWGGDGKKILSVDWQRDVVAVGGEGGMDVWKVQGGAGAGPEIQVNNVKKPSA</sequence>
<evidence type="ECO:0000259" key="9">
    <source>
        <dbReference type="Pfam" id="PF08154"/>
    </source>
</evidence>
<evidence type="ECO:0000256" key="1">
    <source>
        <dbReference type="ARBA" id="ARBA00022517"/>
    </source>
</evidence>
<dbReference type="GO" id="GO:0000463">
    <property type="term" value="P:maturation of LSU-rRNA from tricistronic rRNA transcript (SSU-rRNA, 5.8S rRNA, LSU-rRNA)"/>
    <property type="evidence" value="ECO:0007669"/>
    <property type="project" value="UniProtKB-UniRule"/>
</dbReference>
<accession>A0A8H5BC13</accession>
<keyword evidence="5 6" id="KW-0539">Nucleus</keyword>
<evidence type="ECO:0000256" key="7">
    <source>
        <dbReference type="PROSITE-ProRule" id="PRU00221"/>
    </source>
</evidence>
<dbReference type="PROSITE" id="PS00678">
    <property type="entry name" value="WD_REPEATS_1"/>
    <property type="match status" value="2"/>
</dbReference>
<protein>
    <recommendedName>
        <fullName evidence="6">Ribosome biogenesis protein YTM1</fullName>
    </recommendedName>
</protein>
<dbReference type="GO" id="GO:0000466">
    <property type="term" value="P:maturation of 5.8S rRNA from tricistronic rRNA transcript (SSU-rRNA, 5.8S rRNA, LSU-rRNA)"/>
    <property type="evidence" value="ECO:0007669"/>
    <property type="project" value="UniProtKB-UniRule"/>
</dbReference>
<dbReference type="GO" id="GO:0005654">
    <property type="term" value="C:nucleoplasm"/>
    <property type="evidence" value="ECO:0007669"/>
    <property type="project" value="UniProtKB-SubCell"/>
</dbReference>
<keyword evidence="3 7" id="KW-0853">WD repeat</keyword>
<keyword evidence="4" id="KW-0677">Repeat</keyword>
<reference evidence="10 11" key="1">
    <citation type="journal article" date="2020" name="ISME J.">
        <title>Uncovering the hidden diversity of litter-decomposition mechanisms in mushroom-forming fungi.</title>
        <authorList>
            <person name="Floudas D."/>
            <person name="Bentzer J."/>
            <person name="Ahren D."/>
            <person name="Johansson T."/>
            <person name="Persson P."/>
            <person name="Tunlid A."/>
        </authorList>
    </citation>
    <scope>NUCLEOTIDE SEQUENCE [LARGE SCALE GENOMIC DNA]</scope>
    <source>
        <strain evidence="10 11">CBS 175.51</strain>
    </source>
</reference>
<dbReference type="InterPro" id="IPR019775">
    <property type="entry name" value="WD40_repeat_CS"/>
</dbReference>